<dbReference type="EC" id="3.-.-.-" evidence="5"/>
<dbReference type="Pfam" id="PF01522">
    <property type="entry name" value="Polysacc_deac_1"/>
    <property type="match status" value="1"/>
</dbReference>
<evidence type="ECO:0000256" key="3">
    <source>
        <dbReference type="SAM" id="Phobius"/>
    </source>
</evidence>
<keyword evidence="1" id="KW-0479">Metal-binding</keyword>
<evidence type="ECO:0000256" key="2">
    <source>
        <dbReference type="ARBA" id="ARBA00022801"/>
    </source>
</evidence>
<dbReference type="PANTHER" id="PTHR10587:SF133">
    <property type="entry name" value="CHITIN DEACETYLASE 1-RELATED"/>
    <property type="match status" value="1"/>
</dbReference>
<comment type="caution">
    <text evidence="5">The sequence shown here is derived from an EMBL/GenBank/DDBJ whole genome shotgun (WGS) entry which is preliminary data.</text>
</comment>
<dbReference type="GO" id="GO:0016787">
    <property type="term" value="F:hydrolase activity"/>
    <property type="evidence" value="ECO:0007669"/>
    <property type="project" value="UniProtKB-KW"/>
</dbReference>
<accession>A0ABV8TZJ1</accession>
<feature type="transmembrane region" description="Helical" evidence="3">
    <location>
        <begin position="6"/>
        <end position="27"/>
    </location>
</feature>
<dbReference type="SUPFAM" id="SSF88713">
    <property type="entry name" value="Glycoside hydrolase/deacetylase"/>
    <property type="match status" value="1"/>
</dbReference>
<sequence>MTKKHLISSIALTAAVGALVGIAVITVSWPGRMADTRPASAGTVYLTFDDGPGEDTGAILDLLAKHYAKATFFMQGVNVGGREETVERILDEGHKVGNHTWSHPDLTGLSDAEKRHEFERTDEALKKAGASPKCSRPPYGATDDDVKDVQEELGLRQTLWSVDTGDALGADEGKIVRLVESAEDRDVVLTHDGGGDRSATLHALERALPKLADKGLRFESLPYC</sequence>
<dbReference type="Proteomes" id="UP001595823">
    <property type="component" value="Unassembled WGS sequence"/>
</dbReference>
<evidence type="ECO:0000313" key="5">
    <source>
        <dbReference type="EMBL" id="MFC4336240.1"/>
    </source>
</evidence>
<gene>
    <name evidence="5" type="ORF">ACFPET_13615</name>
</gene>
<name>A0ABV8TZJ1_9ACTN</name>
<protein>
    <submittedName>
        <fullName evidence="5">Polysaccharide deacetylase family protein</fullName>
        <ecNumber evidence="5">3.-.-.-</ecNumber>
    </submittedName>
</protein>
<dbReference type="PROSITE" id="PS51677">
    <property type="entry name" value="NODB"/>
    <property type="match status" value="1"/>
</dbReference>
<dbReference type="InterPro" id="IPR011330">
    <property type="entry name" value="Glyco_hydro/deAcase_b/a-brl"/>
</dbReference>
<dbReference type="InterPro" id="IPR002509">
    <property type="entry name" value="NODB_dom"/>
</dbReference>
<feature type="domain" description="NodB homology" evidence="4">
    <location>
        <begin position="42"/>
        <end position="219"/>
    </location>
</feature>
<dbReference type="RefSeq" id="WP_380621935.1">
    <property type="nucleotide sequence ID" value="NZ_JBHSDK010000017.1"/>
</dbReference>
<keyword evidence="3" id="KW-0812">Transmembrane</keyword>
<evidence type="ECO:0000256" key="1">
    <source>
        <dbReference type="ARBA" id="ARBA00022723"/>
    </source>
</evidence>
<keyword evidence="3" id="KW-0472">Membrane</keyword>
<reference evidence="6" key="1">
    <citation type="journal article" date="2019" name="Int. J. Syst. Evol. Microbiol.">
        <title>The Global Catalogue of Microorganisms (GCM) 10K type strain sequencing project: providing services to taxonomists for standard genome sequencing and annotation.</title>
        <authorList>
            <consortium name="The Broad Institute Genomics Platform"/>
            <consortium name="The Broad Institute Genome Sequencing Center for Infectious Disease"/>
            <person name="Wu L."/>
            <person name="Ma J."/>
        </authorList>
    </citation>
    <scope>NUCLEOTIDE SEQUENCE [LARGE SCALE GENOMIC DNA]</scope>
    <source>
        <strain evidence="6">IBRC-M 10908</strain>
    </source>
</reference>
<dbReference type="Gene3D" id="3.20.20.370">
    <property type="entry name" value="Glycoside hydrolase/deacetylase"/>
    <property type="match status" value="1"/>
</dbReference>
<proteinExistence type="predicted"/>
<keyword evidence="3" id="KW-1133">Transmembrane helix</keyword>
<dbReference type="EMBL" id="JBHSDK010000017">
    <property type="protein sequence ID" value="MFC4336240.1"/>
    <property type="molecule type" value="Genomic_DNA"/>
</dbReference>
<organism evidence="5 6">
    <name type="scientific">Salininema proteolyticum</name>
    <dbReference type="NCBI Taxonomy" id="1607685"/>
    <lineage>
        <taxon>Bacteria</taxon>
        <taxon>Bacillati</taxon>
        <taxon>Actinomycetota</taxon>
        <taxon>Actinomycetes</taxon>
        <taxon>Glycomycetales</taxon>
        <taxon>Glycomycetaceae</taxon>
        <taxon>Salininema</taxon>
    </lineage>
</organism>
<evidence type="ECO:0000313" key="6">
    <source>
        <dbReference type="Proteomes" id="UP001595823"/>
    </source>
</evidence>
<evidence type="ECO:0000259" key="4">
    <source>
        <dbReference type="PROSITE" id="PS51677"/>
    </source>
</evidence>
<dbReference type="CDD" id="cd10917">
    <property type="entry name" value="CE4_NodB_like_6s_7s"/>
    <property type="match status" value="1"/>
</dbReference>
<keyword evidence="2 5" id="KW-0378">Hydrolase</keyword>
<keyword evidence="6" id="KW-1185">Reference proteome</keyword>
<dbReference type="PANTHER" id="PTHR10587">
    <property type="entry name" value="GLYCOSYL TRANSFERASE-RELATED"/>
    <property type="match status" value="1"/>
</dbReference>
<dbReference type="InterPro" id="IPR050248">
    <property type="entry name" value="Polysacc_deacetylase_ArnD"/>
</dbReference>